<dbReference type="RefSeq" id="WP_378154911.1">
    <property type="nucleotide sequence ID" value="NZ_JBHSEC010000019.1"/>
</dbReference>
<name>A0ABV8X9A9_9LACT</name>
<proteinExistence type="predicted"/>
<keyword evidence="1" id="KW-1133">Transmembrane helix</keyword>
<evidence type="ECO:0000313" key="3">
    <source>
        <dbReference type="Proteomes" id="UP001595817"/>
    </source>
</evidence>
<organism evidence="2 3">
    <name type="scientific">Chungangia koreensis</name>
    <dbReference type="NCBI Taxonomy" id="752657"/>
    <lineage>
        <taxon>Bacteria</taxon>
        <taxon>Bacillati</taxon>
        <taxon>Bacillota</taxon>
        <taxon>Bacilli</taxon>
        <taxon>Lactobacillales</taxon>
        <taxon>Chungangia</taxon>
    </lineage>
</organism>
<comment type="caution">
    <text evidence="2">The sequence shown here is derived from an EMBL/GenBank/DDBJ whole genome shotgun (WGS) entry which is preliminary data.</text>
</comment>
<keyword evidence="1" id="KW-0812">Transmembrane</keyword>
<evidence type="ECO:0000313" key="2">
    <source>
        <dbReference type="EMBL" id="MFC4410735.1"/>
    </source>
</evidence>
<keyword evidence="3" id="KW-1185">Reference proteome</keyword>
<accession>A0ABV8X9A9</accession>
<sequence length="210" mass="24692">MHIVFLTIIFLVLISISSMLIQIGVERWLVFFLMVLAYFALLIGPSMWYTYKSNSLKAIGRFLKMYKNKPLYSYPYLLAHGNEAELKESLKRILTKYQQASLQHTYGAILAAMENDLPTMKEHAEKIGTEPLQSYYLAYHAILKRKFNQVDEWKNNINEPWMIHALDALVAKENGDMETMRKEADEAVRLTRGIQKYSLYYSFKRSDEWR</sequence>
<feature type="transmembrane region" description="Helical" evidence="1">
    <location>
        <begin position="29"/>
        <end position="51"/>
    </location>
</feature>
<protein>
    <submittedName>
        <fullName evidence="2">Uncharacterized protein</fullName>
    </submittedName>
</protein>
<evidence type="ECO:0000256" key="1">
    <source>
        <dbReference type="SAM" id="Phobius"/>
    </source>
</evidence>
<reference evidence="3" key="1">
    <citation type="journal article" date="2019" name="Int. J. Syst. Evol. Microbiol.">
        <title>The Global Catalogue of Microorganisms (GCM) 10K type strain sequencing project: providing services to taxonomists for standard genome sequencing and annotation.</title>
        <authorList>
            <consortium name="The Broad Institute Genomics Platform"/>
            <consortium name="The Broad Institute Genome Sequencing Center for Infectious Disease"/>
            <person name="Wu L."/>
            <person name="Ma J."/>
        </authorList>
    </citation>
    <scope>NUCLEOTIDE SEQUENCE [LARGE SCALE GENOMIC DNA]</scope>
    <source>
        <strain evidence="3">CCUG 59778</strain>
    </source>
</reference>
<dbReference type="Proteomes" id="UP001595817">
    <property type="component" value="Unassembled WGS sequence"/>
</dbReference>
<keyword evidence="1" id="KW-0472">Membrane</keyword>
<dbReference type="EMBL" id="JBHSEC010000019">
    <property type="protein sequence ID" value="MFC4410735.1"/>
    <property type="molecule type" value="Genomic_DNA"/>
</dbReference>
<gene>
    <name evidence="2" type="ORF">ACFOZY_09945</name>
</gene>